<dbReference type="EMBL" id="VUMU01000019">
    <property type="protein sequence ID" value="MST59098.1"/>
    <property type="molecule type" value="Genomic_DNA"/>
</dbReference>
<organism evidence="9 10">
    <name type="scientific">Waltera intestinalis</name>
    <dbReference type="NCBI Taxonomy" id="2606635"/>
    <lineage>
        <taxon>Bacteria</taxon>
        <taxon>Bacillati</taxon>
        <taxon>Bacillota</taxon>
        <taxon>Clostridia</taxon>
        <taxon>Lachnospirales</taxon>
        <taxon>Lachnospiraceae</taxon>
        <taxon>Waltera</taxon>
    </lineage>
</organism>
<evidence type="ECO:0000259" key="8">
    <source>
        <dbReference type="SMART" id="SM00968"/>
    </source>
</evidence>
<dbReference type="Gene3D" id="1.20.1060.20">
    <property type="match status" value="1"/>
</dbReference>
<dbReference type="InterPro" id="IPR024704">
    <property type="entry name" value="SMC"/>
</dbReference>
<dbReference type="SMART" id="SM00968">
    <property type="entry name" value="SMC_hinge"/>
    <property type="match status" value="1"/>
</dbReference>
<evidence type="ECO:0000256" key="1">
    <source>
        <dbReference type="ARBA" id="ARBA00004496"/>
    </source>
</evidence>
<dbReference type="GO" id="GO:0016887">
    <property type="term" value="F:ATP hydrolysis activity"/>
    <property type="evidence" value="ECO:0007669"/>
    <property type="project" value="InterPro"/>
</dbReference>
<comment type="subcellular location">
    <subcellularLocation>
        <location evidence="1 7">Cytoplasm</location>
    </subcellularLocation>
</comment>
<dbReference type="AlphaFoldDB" id="A0A6L5YM87"/>
<dbReference type="InterPro" id="IPR011890">
    <property type="entry name" value="SMC_prok"/>
</dbReference>
<dbReference type="PIRSF" id="PIRSF005719">
    <property type="entry name" value="SMC"/>
    <property type="match status" value="1"/>
</dbReference>
<dbReference type="HAMAP" id="MF_01894">
    <property type="entry name" value="Smc_prok"/>
    <property type="match status" value="1"/>
</dbReference>
<evidence type="ECO:0000256" key="4">
    <source>
        <dbReference type="ARBA" id="ARBA00022840"/>
    </source>
</evidence>
<dbReference type="SUPFAM" id="SSF52540">
    <property type="entry name" value="P-loop containing nucleoside triphosphate hydrolases"/>
    <property type="match status" value="1"/>
</dbReference>
<dbReference type="GO" id="GO:0007062">
    <property type="term" value="P:sister chromatid cohesion"/>
    <property type="evidence" value="ECO:0007669"/>
    <property type="project" value="InterPro"/>
</dbReference>
<reference evidence="9 10" key="1">
    <citation type="submission" date="2019-08" db="EMBL/GenBank/DDBJ databases">
        <title>In-depth cultivation of the pig gut microbiome towards novel bacterial diversity and tailored functional studies.</title>
        <authorList>
            <person name="Wylensek D."/>
            <person name="Hitch T.C.A."/>
            <person name="Clavel T."/>
        </authorList>
    </citation>
    <scope>NUCLEOTIDE SEQUENCE [LARGE SCALE GENOMIC DNA]</scope>
    <source>
        <strain evidence="9 10">WCA3-601-WT-6H</strain>
    </source>
</reference>
<feature type="coiled-coil region" evidence="7">
    <location>
        <begin position="833"/>
        <end position="871"/>
    </location>
</feature>
<evidence type="ECO:0000313" key="9">
    <source>
        <dbReference type="EMBL" id="MST59098.1"/>
    </source>
</evidence>
<comment type="caution">
    <text evidence="9">The sequence shown here is derived from an EMBL/GenBank/DDBJ whole genome shotgun (WGS) entry which is preliminary data.</text>
</comment>
<keyword evidence="4 7" id="KW-0067">ATP-binding</keyword>
<keyword evidence="6 7" id="KW-0238">DNA-binding</keyword>
<evidence type="ECO:0000256" key="2">
    <source>
        <dbReference type="ARBA" id="ARBA00022490"/>
    </source>
</evidence>
<name>A0A6L5YM87_9FIRM</name>
<dbReference type="Gene3D" id="3.40.50.300">
    <property type="entry name" value="P-loop containing nucleotide triphosphate hydrolases"/>
    <property type="match status" value="2"/>
</dbReference>
<evidence type="ECO:0000256" key="6">
    <source>
        <dbReference type="ARBA" id="ARBA00023125"/>
    </source>
</evidence>
<dbReference type="InterPro" id="IPR003395">
    <property type="entry name" value="RecF/RecN/SMC_N"/>
</dbReference>
<feature type="coiled-coil region" evidence="7">
    <location>
        <begin position="167"/>
        <end position="201"/>
    </location>
</feature>
<feature type="coiled-coil region" evidence="7">
    <location>
        <begin position="318"/>
        <end position="499"/>
    </location>
</feature>
<comment type="subunit">
    <text evidence="7">Homodimer.</text>
</comment>
<dbReference type="SUPFAM" id="SSF75553">
    <property type="entry name" value="Smc hinge domain"/>
    <property type="match status" value="1"/>
</dbReference>
<dbReference type="RefSeq" id="WP_154498302.1">
    <property type="nucleotide sequence ID" value="NZ_VUMU01000019.1"/>
</dbReference>
<dbReference type="GO" id="GO:0030261">
    <property type="term" value="P:chromosome condensation"/>
    <property type="evidence" value="ECO:0007669"/>
    <property type="project" value="InterPro"/>
</dbReference>
<dbReference type="FunFam" id="3.40.50.300:FF:000984">
    <property type="entry name" value="Chromosome partition protein Smc"/>
    <property type="match status" value="1"/>
</dbReference>
<dbReference type="GO" id="GO:0007059">
    <property type="term" value="P:chromosome segregation"/>
    <property type="evidence" value="ECO:0007669"/>
    <property type="project" value="UniProtKB-UniRule"/>
</dbReference>
<dbReference type="CDD" id="cd03278">
    <property type="entry name" value="ABC_SMC_barmotin"/>
    <property type="match status" value="1"/>
</dbReference>
<protein>
    <recommendedName>
        <fullName evidence="7">Chromosome partition protein Smc</fullName>
    </recommendedName>
</protein>
<proteinExistence type="inferred from homology"/>
<gene>
    <name evidence="7 9" type="primary">smc</name>
    <name evidence="9" type="ORF">FYJ59_12795</name>
</gene>
<evidence type="ECO:0000256" key="5">
    <source>
        <dbReference type="ARBA" id="ARBA00023054"/>
    </source>
</evidence>
<dbReference type="InterPro" id="IPR036277">
    <property type="entry name" value="SMC_hinge_sf"/>
</dbReference>
<keyword evidence="2 7" id="KW-0963">Cytoplasm</keyword>
<dbReference type="GO" id="GO:0003677">
    <property type="term" value="F:DNA binding"/>
    <property type="evidence" value="ECO:0007669"/>
    <property type="project" value="UniProtKB-UniRule"/>
</dbReference>
<accession>A0A6L5YM87</accession>
<comment type="similarity">
    <text evidence="7">Belongs to the SMC family.</text>
</comment>
<keyword evidence="10" id="KW-1185">Reference proteome</keyword>
<keyword evidence="3 7" id="KW-0547">Nucleotide-binding</keyword>
<dbReference type="FunFam" id="3.40.50.300:FF:000901">
    <property type="entry name" value="Chromosome partition protein Smc"/>
    <property type="match status" value="1"/>
</dbReference>
<dbReference type="Pfam" id="PF02463">
    <property type="entry name" value="SMC_N"/>
    <property type="match status" value="1"/>
</dbReference>
<dbReference type="InterPro" id="IPR010935">
    <property type="entry name" value="SMC_hinge"/>
</dbReference>
<dbReference type="GO" id="GO:0005737">
    <property type="term" value="C:cytoplasm"/>
    <property type="evidence" value="ECO:0007669"/>
    <property type="project" value="UniProtKB-SubCell"/>
</dbReference>
<dbReference type="Proteomes" id="UP000476055">
    <property type="component" value="Unassembled WGS sequence"/>
</dbReference>
<dbReference type="GO" id="GO:0005694">
    <property type="term" value="C:chromosome"/>
    <property type="evidence" value="ECO:0007669"/>
    <property type="project" value="InterPro"/>
</dbReference>
<dbReference type="Gene3D" id="3.30.70.1620">
    <property type="match status" value="1"/>
</dbReference>
<dbReference type="NCBIfam" id="TIGR02168">
    <property type="entry name" value="SMC_prok_B"/>
    <property type="match status" value="1"/>
</dbReference>
<evidence type="ECO:0000313" key="10">
    <source>
        <dbReference type="Proteomes" id="UP000476055"/>
    </source>
</evidence>
<comment type="domain">
    <text evidence="7">Contains large globular domains required for ATP hydrolysis at each terminus and a third globular domain forming a flexible hinge near the middle of the molecule. These domains are separated by coiled-coil structures.</text>
</comment>
<dbReference type="InterPro" id="IPR027417">
    <property type="entry name" value="P-loop_NTPase"/>
</dbReference>
<feature type="domain" description="SMC hinge" evidence="8">
    <location>
        <begin position="521"/>
        <end position="638"/>
    </location>
</feature>
<comment type="function">
    <text evidence="7">Required for chromosome condensation and partitioning.</text>
</comment>
<feature type="binding site" evidence="7">
    <location>
        <begin position="32"/>
        <end position="39"/>
    </location>
    <ligand>
        <name>ATP</name>
        <dbReference type="ChEBI" id="CHEBI:30616"/>
    </ligand>
</feature>
<dbReference type="GO" id="GO:0006260">
    <property type="term" value="P:DNA replication"/>
    <property type="evidence" value="ECO:0007669"/>
    <property type="project" value="UniProtKB-UniRule"/>
</dbReference>
<feature type="coiled-coil region" evidence="7">
    <location>
        <begin position="672"/>
        <end position="762"/>
    </location>
</feature>
<dbReference type="PANTHER" id="PTHR43977">
    <property type="entry name" value="STRUCTURAL MAINTENANCE OF CHROMOSOMES PROTEIN 3"/>
    <property type="match status" value="1"/>
</dbReference>
<evidence type="ECO:0000256" key="7">
    <source>
        <dbReference type="HAMAP-Rule" id="MF_01894"/>
    </source>
</evidence>
<feature type="coiled-coil region" evidence="7">
    <location>
        <begin position="227"/>
        <end position="289"/>
    </location>
</feature>
<evidence type="ECO:0000256" key="3">
    <source>
        <dbReference type="ARBA" id="ARBA00022741"/>
    </source>
</evidence>
<sequence>MYLKSIEIHGFKSFANKIVFQFHNGITGIVGPNGSGKSNVADAVRWVLGEQRIKQLRGASMQDVIFSGTETRKPLSYAYVAITLDNSDHQLAIDYDEVTVARRIYRSGESEYLINGTPCRLKDVNELFYDTGIGKEGYSIIGQGQIDKILSGKPEERRELFDEAAGIVKFKRRKAAAQTKLENEKQNLVRVNDILSELEKQVGPLEKQSEVAKVYLRKKEELKSLDINVFLLENKRLREQLASAEEKYNLASTELVETGEKYEGIKEEYERIQQEIESLDTAIEAAREQLTDTGLMRGKLEGEINVLKEQINSAHGSENHLNNRKAALEEEIAGKEQEKQDILTDKKDTDTQVQEIAEAAAKAKADLEAIQNKITELNNNIEAGKNTIIGELNQRATIKSKMGRFDTMMEQINIRKAELNSRLLRAKSDEAAREETVKKLEETFETVTEELRQMTEQEAASELELGNIRENLTGLDAKLRETQNRFHQEQSKLEALTNITERYDGYGGSVKKVMEQKEKEKGIIGVVADIIQVEAKYETAIETALGGNIQNIVTDNEETAKHMIGFLKQNRLGRATFLPLTSITKPQEFKNPEALKEKGVIGMADELVGTEEEYRNVAKAMLGRIVVVDNVDNAVKIARKFDYGIRMVTLEGELLVPGGAISGGAFKNNSNLLGRRREMDELEKKVKKLSEDIKTYNQKIEDTKSKRNKLRMDLEALKTEMQRKSIEQNTARLNISQARERMEEEAESAQSLKLEEQEIETRIFEIRSGKESITQELAASEELEKTTQEQILGFQKELESCRLEESEASAHAGEWEVKVEKMRQALDYKQANVDRIGGELERAQAELNEILEALTENAQEVERKKNNILEIEKTIAASHENQDASRKKLDEDLAKKEELSAKQKDFFRSREEMSERMNALDKEVYRLGEQKKKLEDGIEGQINYMWDEYEITLSDAAGLRNEEMNDLPAMKREISGLKDEIRKLGNVNVNAIEDYKNLMERYTFMKTQHDDLVEAEKTLEGIIEELDTAMRKQFTEKFAEISREFDKVFKELFGGGKGTLELMEDEDILEAGIRIIAQPPGKKLQNMMQLSGGEKALSAISLLFAIQNLKPSPFCLLDEIEAALDDSNVGRFAKYLHKLTKNTQFIVITHRRGTMEQVDRLYGITMQEKGVSTLVSVNLIDKDLDD</sequence>
<dbReference type="Pfam" id="PF06470">
    <property type="entry name" value="SMC_hinge"/>
    <property type="match status" value="1"/>
</dbReference>
<dbReference type="GO" id="GO:0005524">
    <property type="term" value="F:ATP binding"/>
    <property type="evidence" value="ECO:0007669"/>
    <property type="project" value="UniProtKB-UniRule"/>
</dbReference>
<keyword evidence="5 7" id="KW-0175">Coiled coil</keyword>